<feature type="chain" id="PRO_5019047366" description="Lipoprotein" evidence="1">
    <location>
        <begin position="21"/>
        <end position="158"/>
    </location>
</feature>
<dbReference type="AlphaFoldDB" id="A0A444GSB2"/>
<accession>A0A444GSB2</accession>
<dbReference type="RefSeq" id="WP_128390786.1">
    <property type="nucleotide sequence ID" value="NZ_SBII01000011.1"/>
</dbReference>
<proteinExistence type="predicted"/>
<organism evidence="2 3">
    <name type="scientific">Flavobacterium cerinum</name>
    <dbReference type="NCBI Taxonomy" id="2502784"/>
    <lineage>
        <taxon>Bacteria</taxon>
        <taxon>Pseudomonadati</taxon>
        <taxon>Bacteroidota</taxon>
        <taxon>Flavobacteriia</taxon>
        <taxon>Flavobacteriales</taxon>
        <taxon>Flavobacteriaceae</taxon>
        <taxon>Flavobacterium</taxon>
    </lineage>
</organism>
<evidence type="ECO:0000313" key="2">
    <source>
        <dbReference type="EMBL" id="RWW93831.1"/>
    </source>
</evidence>
<reference evidence="2 3" key="1">
    <citation type="submission" date="2019-01" db="EMBL/GenBank/DDBJ databases">
        <title>Flavobacterium sp. nov.,isolated from freshwater.</title>
        <authorList>
            <person name="Zhang R."/>
            <person name="Du Z.-J."/>
        </authorList>
    </citation>
    <scope>NUCLEOTIDE SEQUENCE [LARGE SCALE GENOMIC DNA]</scope>
    <source>
        <strain evidence="2 3">1E403</strain>
    </source>
</reference>
<dbReference type="Proteomes" id="UP000287527">
    <property type="component" value="Unassembled WGS sequence"/>
</dbReference>
<evidence type="ECO:0000313" key="3">
    <source>
        <dbReference type="Proteomes" id="UP000287527"/>
    </source>
</evidence>
<keyword evidence="3" id="KW-1185">Reference proteome</keyword>
<evidence type="ECO:0008006" key="4">
    <source>
        <dbReference type="Google" id="ProtNLM"/>
    </source>
</evidence>
<feature type="signal peptide" evidence="1">
    <location>
        <begin position="1"/>
        <end position="20"/>
    </location>
</feature>
<dbReference type="EMBL" id="SBII01000011">
    <property type="protein sequence ID" value="RWW93831.1"/>
    <property type="molecule type" value="Genomic_DNA"/>
</dbReference>
<name>A0A444GSB2_9FLAO</name>
<protein>
    <recommendedName>
        <fullName evidence="4">Lipoprotein</fullName>
    </recommendedName>
</protein>
<keyword evidence="1" id="KW-0732">Signal</keyword>
<sequence length="158" mass="17605">MKKTLLIIATAFLMTMCSTTKTSKSSTVDTKPEVQYRDGFKSASDKEKNALLKKLNAADANSSIVILTKNYKGEKIVISNEKKTLETITAISNTKSGFAAVTRIDNTVDTKIFDNYTKKEVILPAKEAQKHKYIYVMKKPGAPIPFLITYSNTLRTLE</sequence>
<gene>
    <name evidence="2" type="ORF">EPI11_14955</name>
</gene>
<comment type="caution">
    <text evidence="2">The sequence shown here is derived from an EMBL/GenBank/DDBJ whole genome shotgun (WGS) entry which is preliminary data.</text>
</comment>
<evidence type="ECO:0000256" key="1">
    <source>
        <dbReference type="SAM" id="SignalP"/>
    </source>
</evidence>
<dbReference type="OrthoDB" id="1376295at2"/>